<feature type="transmembrane region" description="Helical" evidence="2">
    <location>
        <begin position="15"/>
        <end position="32"/>
    </location>
</feature>
<dbReference type="InterPro" id="IPR050583">
    <property type="entry name" value="Mycobacterial_A85_antigen"/>
</dbReference>
<keyword evidence="2" id="KW-0472">Membrane</keyword>
<dbReference type="Proteomes" id="UP000283946">
    <property type="component" value="Chromosome"/>
</dbReference>
<dbReference type="AlphaFoldDB" id="A0AAD1AC69"/>
<dbReference type="GO" id="GO:0016747">
    <property type="term" value="F:acyltransferase activity, transferring groups other than amino-acyl groups"/>
    <property type="evidence" value="ECO:0007669"/>
    <property type="project" value="TreeGrafter"/>
</dbReference>
<gene>
    <name evidence="3" type="ORF">C7V51_01550</name>
</gene>
<evidence type="ECO:0000256" key="1">
    <source>
        <dbReference type="SAM" id="MobiDB-lite"/>
    </source>
</evidence>
<dbReference type="InterPro" id="IPR000801">
    <property type="entry name" value="Esterase-like"/>
</dbReference>
<name>A0AAD1AC69_9MICO</name>
<dbReference type="PANTHER" id="PTHR48098:SF1">
    <property type="entry name" value="DIACYLGLYCEROL ACYLTRANSFERASE_MYCOLYLTRANSFERASE AG85A"/>
    <property type="match status" value="1"/>
</dbReference>
<evidence type="ECO:0008006" key="5">
    <source>
        <dbReference type="Google" id="ProtNLM"/>
    </source>
</evidence>
<dbReference type="KEGG" id="ria:C7V51_01550"/>
<evidence type="ECO:0000313" key="4">
    <source>
        <dbReference type="Proteomes" id="UP000283946"/>
    </source>
</evidence>
<dbReference type="Pfam" id="PF00756">
    <property type="entry name" value="Esterase"/>
    <property type="match status" value="1"/>
</dbReference>
<feature type="transmembrane region" description="Helical" evidence="2">
    <location>
        <begin position="103"/>
        <end position="122"/>
    </location>
</feature>
<accession>A0AAD1AC69</accession>
<reference evidence="3 4" key="1">
    <citation type="submission" date="2018-03" db="EMBL/GenBank/DDBJ databases">
        <title>Bacteriophage NCPPB3778 and a type I-E CRISPR drive the evolution of the US Biological Select Agent, Rathayibacter toxicus.</title>
        <authorList>
            <person name="Davis E.W.II."/>
            <person name="Tabima J.F."/>
            <person name="Weisberg A.J."/>
            <person name="Dantas Lopes L."/>
            <person name="Wiseman M.S."/>
            <person name="Wiseman M.S."/>
            <person name="Pupko T."/>
            <person name="Belcher M.S."/>
            <person name="Sechler A.J."/>
            <person name="Tancos M.A."/>
            <person name="Schroeder B.K."/>
            <person name="Murray T.D."/>
            <person name="Luster D.G."/>
            <person name="Schneider W.L."/>
            <person name="Rogers E."/>
            <person name="Andreote F.D."/>
            <person name="Grunwald N.J."/>
            <person name="Putnam M.L."/>
            <person name="Chang J.H."/>
        </authorList>
    </citation>
    <scope>NUCLEOTIDE SEQUENCE [LARGE SCALE GENOMIC DNA]</scope>
    <source>
        <strain evidence="3 4">NCCPB 2253</strain>
    </source>
</reference>
<feature type="transmembrane region" description="Helical" evidence="2">
    <location>
        <begin position="44"/>
        <end position="65"/>
    </location>
</feature>
<dbReference type="EMBL" id="CP028130">
    <property type="protein sequence ID" value="AZZ54715.1"/>
    <property type="molecule type" value="Genomic_DNA"/>
</dbReference>
<dbReference type="InterPro" id="IPR029058">
    <property type="entry name" value="AB_hydrolase_fold"/>
</dbReference>
<organism evidence="3 4">
    <name type="scientific">Rathayibacter iranicus</name>
    <dbReference type="NCBI Taxonomy" id="59737"/>
    <lineage>
        <taxon>Bacteria</taxon>
        <taxon>Bacillati</taxon>
        <taxon>Actinomycetota</taxon>
        <taxon>Actinomycetes</taxon>
        <taxon>Micrococcales</taxon>
        <taxon>Microbacteriaceae</taxon>
        <taxon>Rathayibacter</taxon>
    </lineage>
</organism>
<feature type="transmembrane region" description="Helical" evidence="2">
    <location>
        <begin position="77"/>
        <end position="96"/>
    </location>
</feature>
<keyword evidence="2" id="KW-0812">Transmembrane</keyword>
<evidence type="ECO:0000256" key="2">
    <source>
        <dbReference type="SAM" id="Phobius"/>
    </source>
</evidence>
<dbReference type="RefSeq" id="WP_104263927.1">
    <property type="nucleotide sequence ID" value="NZ_CP028130.1"/>
</dbReference>
<proteinExistence type="predicted"/>
<evidence type="ECO:0000313" key="3">
    <source>
        <dbReference type="EMBL" id="AZZ54715.1"/>
    </source>
</evidence>
<protein>
    <recommendedName>
        <fullName evidence="5">Esterase</fullName>
    </recommendedName>
</protein>
<dbReference type="PANTHER" id="PTHR48098">
    <property type="entry name" value="ENTEROCHELIN ESTERASE-RELATED"/>
    <property type="match status" value="1"/>
</dbReference>
<keyword evidence="2" id="KW-1133">Transmembrane helix</keyword>
<dbReference type="SUPFAM" id="SSF53474">
    <property type="entry name" value="alpha/beta-Hydrolases"/>
    <property type="match status" value="1"/>
</dbReference>
<feature type="region of interest" description="Disordered" evidence="1">
    <location>
        <begin position="151"/>
        <end position="170"/>
    </location>
</feature>
<sequence length="438" mass="45264">MLDTLLSLQLLTGRIPKLTFAAACLALIVLLVRRYDSKRLRALTIGIFSGAAAGVLLLVVVEGLLNSFGTPLSAGTHLWVVAFTAGTGLAVASMLRAALWRRLVAIVAVISFLIAAGIGINLDYGLTATPAEILGTSTVGPIALPPLRQPDAPVQAPDGTPNNRPAHGEIGTTTIPAEVSGFPARKAGIYLPPAALQADPPNLPVVVMMMGQPGTTDPTRVGKAMDAVATAHGGWSPIVVIADQIGRPVDDPLCSDVTSFGAAQTYVSVDVVNWIRSSLNVLPDPSAWTVAGYSNGGTCAALLGAKFPNVFKNAIGIAGEAFPGQDQEEETLANALNGDAALYDSLKPARVLAVSGADYSQSWQYFTVGQTDGNFAQWTRELADSAEAAGVTTEFEMLHNEGHGGAALDEALPSAFAALTQRLEQTGVPGAVAADAAH</sequence>
<dbReference type="Gene3D" id="3.40.50.1820">
    <property type="entry name" value="alpha/beta hydrolase"/>
    <property type="match status" value="1"/>
</dbReference>